<dbReference type="GO" id="GO:0052621">
    <property type="term" value="F:diguanylate cyclase activity"/>
    <property type="evidence" value="ECO:0007669"/>
    <property type="project" value="UniProtKB-EC"/>
</dbReference>
<evidence type="ECO:0000313" key="6">
    <source>
        <dbReference type="Proteomes" id="UP000241222"/>
    </source>
</evidence>
<gene>
    <name evidence="5" type="ORF">C9I99_25550</name>
</gene>
<reference evidence="5 6" key="1">
    <citation type="submission" date="2018-03" db="EMBL/GenBank/DDBJ databases">
        <title>Whole genome sequencing of Histamine producing bacteria.</title>
        <authorList>
            <person name="Butler K."/>
        </authorList>
    </citation>
    <scope>NUCLEOTIDE SEQUENCE [LARGE SCALE GENOMIC DNA]</scope>
    <source>
        <strain evidence="5 6">JCM 13586</strain>
    </source>
</reference>
<evidence type="ECO:0000256" key="1">
    <source>
        <dbReference type="ARBA" id="ARBA00012528"/>
    </source>
</evidence>
<dbReference type="InterPro" id="IPR048516">
    <property type="entry name" value="DGCcoil"/>
</dbReference>
<dbReference type="SMART" id="SM00267">
    <property type="entry name" value="GGDEF"/>
    <property type="match status" value="1"/>
</dbReference>
<dbReference type="Proteomes" id="UP000241222">
    <property type="component" value="Unassembled WGS sequence"/>
</dbReference>
<dbReference type="EC" id="2.7.7.65" evidence="1"/>
<sequence length="518" mass="59409">MTDINAVASQLSQLKLRLDQAQLTHRDASMKSRREIAILKRLISRLSVACRGLDSELDDKLDMLRQDLEQQKDISTLIPRIAVVERLASRMGDAHPKEQEQLDKQFQRNSEILRRFPGLPAQLKRDLHQLLSQPATTLSGSLQHILGLMSLYERALKLVATKGLQNNPAAIQQDLLMKLTAELQHLITELDFDGEAGDQLLSIRNQLLKGVLPSELLTIALEVLRLMLAGTHQERQKSQQFLDNVNGELGTLCKTTQQSAEQSHTIYEHRGEMTDELAELAQSIKSGLQTHKQLDSWRPELTHLTKELLVLAERNKALEKREKALLDQLSYNKSKVEHLYDQTLDYRQRLTDQEQRIFLDNLTKVYNRSALNDRLEHEYRRWLRYQHPLCVTLVDIDNFNAVNQHYGHHAGDKILKIIARTIRKQLEPTDFIGRFGDDAFMLILPDVSEELRNQRLTAIRQAIAQLPFRFRDSNITITVSMGATLFESNDTPTDIVERTDKALTGARSAGSNRIFWIF</sequence>
<dbReference type="Pfam" id="PF00990">
    <property type="entry name" value="GGDEF"/>
    <property type="match status" value="1"/>
</dbReference>
<dbReference type="PANTHER" id="PTHR45138:SF9">
    <property type="entry name" value="DIGUANYLATE CYCLASE DGCM-RELATED"/>
    <property type="match status" value="1"/>
</dbReference>
<evidence type="ECO:0000259" key="4">
    <source>
        <dbReference type="PROSITE" id="PS50887"/>
    </source>
</evidence>
<dbReference type="InterPro" id="IPR043128">
    <property type="entry name" value="Rev_trsase/Diguanyl_cyclase"/>
</dbReference>
<dbReference type="PANTHER" id="PTHR45138">
    <property type="entry name" value="REGULATORY COMPONENTS OF SENSORY TRANSDUCTION SYSTEM"/>
    <property type="match status" value="1"/>
</dbReference>
<accession>A0A2T3IKH4</accession>
<evidence type="ECO:0000313" key="5">
    <source>
        <dbReference type="EMBL" id="PSU28844.1"/>
    </source>
</evidence>
<comment type="catalytic activity">
    <reaction evidence="2">
        <text>2 GTP = 3',3'-c-di-GMP + 2 diphosphate</text>
        <dbReference type="Rhea" id="RHEA:24898"/>
        <dbReference type="ChEBI" id="CHEBI:33019"/>
        <dbReference type="ChEBI" id="CHEBI:37565"/>
        <dbReference type="ChEBI" id="CHEBI:58805"/>
        <dbReference type="EC" id="2.7.7.65"/>
    </reaction>
</comment>
<evidence type="ECO:0000256" key="2">
    <source>
        <dbReference type="ARBA" id="ARBA00034247"/>
    </source>
</evidence>
<dbReference type="InterPro" id="IPR050469">
    <property type="entry name" value="Diguanylate_Cyclase"/>
</dbReference>
<keyword evidence="3" id="KW-0175">Coiled coil</keyword>
<name>A0A2T3IKH4_9GAMM</name>
<dbReference type="Pfam" id="PF20975">
    <property type="entry name" value="DGCcoil"/>
    <property type="match status" value="1"/>
</dbReference>
<keyword evidence="6" id="KW-1185">Reference proteome</keyword>
<evidence type="ECO:0000256" key="3">
    <source>
        <dbReference type="SAM" id="Coils"/>
    </source>
</evidence>
<dbReference type="PROSITE" id="PS50887">
    <property type="entry name" value="GGDEF"/>
    <property type="match status" value="1"/>
</dbReference>
<dbReference type="AlphaFoldDB" id="A0A2T3IKH4"/>
<protein>
    <recommendedName>
        <fullName evidence="1">diguanylate cyclase</fullName>
        <ecNumber evidence="1">2.7.7.65</ecNumber>
    </recommendedName>
</protein>
<feature type="domain" description="GGDEF" evidence="4">
    <location>
        <begin position="387"/>
        <end position="518"/>
    </location>
</feature>
<dbReference type="InterPro" id="IPR000160">
    <property type="entry name" value="GGDEF_dom"/>
</dbReference>
<feature type="coiled-coil region" evidence="3">
    <location>
        <begin position="4"/>
        <end position="31"/>
    </location>
</feature>
<dbReference type="OrthoDB" id="9812260at2"/>
<dbReference type="SUPFAM" id="SSF55073">
    <property type="entry name" value="Nucleotide cyclase"/>
    <property type="match status" value="1"/>
</dbReference>
<dbReference type="EMBL" id="PYMH01000022">
    <property type="protein sequence ID" value="PSU28844.1"/>
    <property type="molecule type" value="Genomic_DNA"/>
</dbReference>
<dbReference type="InterPro" id="IPR029787">
    <property type="entry name" value="Nucleotide_cyclase"/>
</dbReference>
<dbReference type="RefSeq" id="WP_107351663.1">
    <property type="nucleotide sequence ID" value="NZ_PYMH01000022.1"/>
</dbReference>
<dbReference type="NCBIfam" id="TIGR00254">
    <property type="entry name" value="GGDEF"/>
    <property type="match status" value="1"/>
</dbReference>
<dbReference type="CDD" id="cd01949">
    <property type="entry name" value="GGDEF"/>
    <property type="match status" value="1"/>
</dbReference>
<dbReference type="Gene3D" id="3.30.70.270">
    <property type="match status" value="1"/>
</dbReference>
<comment type="caution">
    <text evidence="5">The sequence shown here is derived from an EMBL/GenBank/DDBJ whole genome shotgun (WGS) entry which is preliminary data.</text>
</comment>
<organism evidence="5 6">
    <name type="scientific">Photobacterium lutimaris</name>
    <dbReference type="NCBI Taxonomy" id="388278"/>
    <lineage>
        <taxon>Bacteria</taxon>
        <taxon>Pseudomonadati</taxon>
        <taxon>Pseudomonadota</taxon>
        <taxon>Gammaproteobacteria</taxon>
        <taxon>Vibrionales</taxon>
        <taxon>Vibrionaceae</taxon>
        <taxon>Photobacterium</taxon>
    </lineage>
</organism>
<proteinExistence type="predicted"/>